<dbReference type="RefSeq" id="WP_236501591.1">
    <property type="nucleotide sequence ID" value="NZ_CP091244.1"/>
</dbReference>
<evidence type="ECO:0000313" key="1">
    <source>
        <dbReference type="EMBL" id="UJS26231.1"/>
    </source>
</evidence>
<sequence length="85" mass="10142">MNKSFNPNEDFYRNRTFVDACQTCANRESIYRAAEPHKKYPKNHQISLKDRVHPYDQEQNDWVIYDPHEDVCSRMILRAIDPLSA</sequence>
<accession>A0ABY3T6J2</accession>
<proteinExistence type="predicted"/>
<protein>
    <submittedName>
        <fullName evidence="1">Uncharacterized protein</fullName>
    </submittedName>
</protein>
<evidence type="ECO:0000313" key="2">
    <source>
        <dbReference type="Proteomes" id="UP001054801"/>
    </source>
</evidence>
<reference evidence="1" key="1">
    <citation type="journal article" date="2022" name="Microorganisms">
        <title>Two New Species of Filamentous Sulfur Bacteria of the Genus Thiothrix, Thiothrix winogradskyi sp. nov. and 'Candidatus Thiothrix sulfatifontis' sp. nov.</title>
        <authorList>
            <person name="Ravin N.V."/>
            <person name="Rossetti S."/>
            <person name="Beletsky A.V."/>
            <person name="Kadnikov V.V."/>
            <person name="Rudenko T.S."/>
            <person name="Smolyakov D.D."/>
            <person name="Moskvitina M.I."/>
            <person name="Gureeva M.V."/>
            <person name="Mardanov A.V."/>
            <person name="Grabovich M.Y."/>
        </authorList>
    </citation>
    <scope>NUCLEOTIDE SEQUENCE</scope>
    <source>
        <strain evidence="1">CT3</strain>
    </source>
</reference>
<dbReference type="Proteomes" id="UP001054801">
    <property type="component" value="Chromosome"/>
</dbReference>
<keyword evidence="2" id="KW-1185">Reference proteome</keyword>
<gene>
    <name evidence="1" type="ORF">L2Y54_09390</name>
</gene>
<dbReference type="EMBL" id="CP091244">
    <property type="protein sequence ID" value="UJS26231.1"/>
    <property type="molecule type" value="Genomic_DNA"/>
</dbReference>
<organism evidence="1 2">
    <name type="scientific">Thiothrix winogradskyi</name>
    <dbReference type="NCBI Taxonomy" id="96472"/>
    <lineage>
        <taxon>Bacteria</taxon>
        <taxon>Pseudomonadati</taxon>
        <taxon>Pseudomonadota</taxon>
        <taxon>Gammaproteobacteria</taxon>
        <taxon>Thiotrichales</taxon>
        <taxon>Thiotrichaceae</taxon>
        <taxon>Thiothrix</taxon>
    </lineage>
</organism>
<name>A0ABY3T6J2_9GAMM</name>